<gene>
    <name evidence="1" type="ORF">A0H81_08092</name>
</gene>
<organism evidence="1 2">
    <name type="scientific">Grifola frondosa</name>
    <name type="common">Maitake</name>
    <name type="synonym">Polyporus frondosus</name>
    <dbReference type="NCBI Taxonomy" id="5627"/>
    <lineage>
        <taxon>Eukaryota</taxon>
        <taxon>Fungi</taxon>
        <taxon>Dikarya</taxon>
        <taxon>Basidiomycota</taxon>
        <taxon>Agaricomycotina</taxon>
        <taxon>Agaricomycetes</taxon>
        <taxon>Polyporales</taxon>
        <taxon>Grifolaceae</taxon>
        <taxon>Grifola</taxon>
    </lineage>
</organism>
<evidence type="ECO:0000313" key="2">
    <source>
        <dbReference type="Proteomes" id="UP000092993"/>
    </source>
</evidence>
<dbReference type="Proteomes" id="UP000092993">
    <property type="component" value="Unassembled WGS sequence"/>
</dbReference>
<keyword evidence="2" id="KW-1185">Reference proteome</keyword>
<comment type="caution">
    <text evidence="1">The sequence shown here is derived from an EMBL/GenBank/DDBJ whole genome shotgun (WGS) entry which is preliminary data.</text>
</comment>
<dbReference type="STRING" id="5627.A0A1C7M5G2"/>
<evidence type="ECO:0000313" key="1">
    <source>
        <dbReference type="EMBL" id="OBZ71988.1"/>
    </source>
</evidence>
<protein>
    <submittedName>
        <fullName evidence="1">Uncharacterized protein</fullName>
    </submittedName>
</protein>
<name>A0A1C7M5G2_GRIFR</name>
<proteinExistence type="predicted"/>
<dbReference type="AlphaFoldDB" id="A0A1C7M5G2"/>
<accession>A0A1C7M5G2</accession>
<dbReference type="EMBL" id="LUGG01000010">
    <property type="protein sequence ID" value="OBZ71988.1"/>
    <property type="molecule type" value="Genomic_DNA"/>
</dbReference>
<dbReference type="OrthoDB" id="3046222at2759"/>
<reference evidence="1 2" key="1">
    <citation type="submission" date="2016-03" db="EMBL/GenBank/DDBJ databases">
        <title>Whole genome sequencing of Grifola frondosa 9006-11.</title>
        <authorList>
            <person name="Min B."/>
            <person name="Park H."/>
            <person name="Kim J.-G."/>
            <person name="Cho H."/>
            <person name="Oh Y.-L."/>
            <person name="Kong W.-S."/>
            <person name="Choi I.-G."/>
        </authorList>
    </citation>
    <scope>NUCLEOTIDE SEQUENCE [LARGE SCALE GENOMIC DNA]</scope>
    <source>
        <strain evidence="1 2">9006-11</strain>
    </source>
</reference>
<sequence length="234" mass="26110">MPIFNAALDDAFSSIMKIASGSRTHPIIAKFIDWLSKGGNMLKKTTDFRMTYEVPILPGDTALIEPYLIDMQRRLSRDPSMLTIDPHALVFGVAAFLFDLVVLRNYLERGPKDDITIYNIIIGAGDHSMQKAENKVPLTSWIIRRSTLPEQALAACQGVNDTVASNDTWRFALANPECIKFTKDLPLRYDAPLASMITDTGDVFVWPETNVSGLTGGPPYEQPQILVPRPKRRC</sequence>